<gene>
    <name evidence="5" type="primary">sepF</name>
    <name evidence="6" type="ORF">Melaina855_1960</name>
</gene>
<accession>A0A650EJD5</accession>
<dbReference type="GO" id="GO:0043093">
    <property type="term" value="P:FtsZ-dependent cytokinesis"/>
    <property type="evidence" value="ECO:0007669"/>
    <property type="project" value="UniProtKB-UniRule"/>
</dbReference>
<comment type="similarity">
    <text evidence="5">Belongs to the SepF family.</text>
</comment>
<name>A0A650EJD5_9BACT</name>
<dbReference type="HAMAP" id="MF_01197">
    <property type="entry name" value="SepF"/>
    <property type="match status" value="1"/>
</dbReference>
<dbReference type="Pfam" id="PF04472">
    <property type="entry name" value="SepF"/>
    <property type="match status" value="1"/>
</dbReference>
<dbReference type="GO" id="GO:0005737">
    <property type="term" value="C:cytoplasm"/>
    <property type="evidence" value="ECO:0007669"/>
    <property type="project" value="UniProtKB-SubCell"/>
</dbReference>
<comment type="subcellular location">
    <subcellularLocation>
        <location evidence="5">Cytoplasm</location>
    </subcellularLocation>
    <text evidence="5">Localizes to the division site, in a FtsZ-dependent manner.</text>
</comment>
<protein>
    <recommendedName>
        <fullName evidence="5">Cell division protein SepF</fullName>
    </recommendedName>
</protein>
<comment type="subunit">
    <text evidence="5">Homodimer. Interacts with FtsZ.</text>
</comment>
<evidence type="ECO:0000256" key="4">
    <source>
        <dbReference type="ARBA" id="ARBA00044936"/>
    </source>
</evidence>
<keyword evidence="2 5" id="KW-0717">Septation</keyword>
<evidence type="ECO:0000256" key="2">
    <source>
        <dbReference type="ARBA" id="ARBA00023210"/>
    </source>
</evidence>
<dbReference type="EMBL" id="MN577570">
    <property type="protein sequence ID" value="QGT49809.1"/>
    <property type="molecule type" value="Genomic_DNA"/>
</dbReference>
<reference evidence="6" key="1">
    <citation type="journal article" date="2020" name="J. ISSAAS">
        <title>Lactobacilli and other gastrointestinal microbiota of Peromyscus leucopus, reservoir host for agents of Lyme disease and other zoonoses in North America.</title>
        <authorList>
            <person name="Milovic A."/>
            <person name="Bassam K."/>
            <person name="Shao H."/>
            <person name="Chatzistamou I."/>
            <person name="Tufts D.M."/>
            <person name="Diuk-Wasser M."/>
            <person name="Barbour A.G."/>
        </authorList>
    </citation>
    <scope>NUCLEOTIDE SEQUENCE</scope>
    <source>
        <strain evidence="6">LL20</strain>
    </source>
</reference>
<evidence type="ECO:0000256" key="1">
    <source>
        <dbReference type="ARBA" id="ARBA00022618"/>
    </source>
</evidence>
<sequence length="171" mass="19031">MAAITESFRKVVDFVMDGFRGENPFVDMNDSDDYEDDYEYVEEGSALREIAPSFSPVVEKQSEAKVLSHPSANRGGNEVVVVEPRSFDDAATIVQHLKDRKIVMLNLHLLDKEQSQRTIDFVCGASQALNGSPKKVGDLVFVFAPSNVTLSADTNPQQSKFNDSLWRTSLQ</sequence>
<evidence type="ECO:0000256" key="3">
    <source>
        <dbReference type="ARBA" id="ARBA00023306"/>
    </source>
</evidence>
<evidence type="ECO:0000256" key="5">
    <source>
        <dbReference type="HAMAP-Rule" id="MF_01197"/>
    </source>
</evidence>
<organism evidence="6">
    <name type="scientific">uncultured Candidatus Melainabacteria bacterium</name>
    <dbReference type="NCBI Taxonomy" id="2682970"/>
    <lineage>
        <taxon>Bacteria</taxon>
        <taxon>Bacillati</taxon>
        <taxon>Candidatus Melainabacteria</taxon>
        <taxon>environmental samples</taxon>
    </lineage>
</organism>
<dbReference type="InterPro" id="IPR023052">
    <property type="entry name" value="Cell_div_SepF"/>
</dbReference>
<proteinExistence type="inferred from homology"/>
<dbReference type="AlphaFoldDB" id="A0A650EJD5"/>
<dbReference type="PANTHER" id="PTHR35798:SF1">
    <property type="entry name" value="CELL DIVISION PROTEIN SEPF"/>
    <property type="match status" value="1"/>
</dbReference>
<dbReference type="GO" id="GO:0000917">
    <property type="term" value="P:division septum assembly"/>
    <property type="evidence" value="ECO:0007669"/>
    <property type="project" value="UniProtKB-KW"/>
</dbReference>
<keyword evidence="5" id="KW-0963">Cytoplasm</keyword>
<keyword evidence="3 5" id="KW-0131">Cell cycle</keyword>
<dbReference type="InterPro" id="IPR007561">
    <property type="entry name" value="Cell_div_SepF/SepF-rel"/>
</dbReference>
<keyword evidence="1 5" id="KW-0132">Cell division</keyword>
<comment type="function">
    <text evidence="4 5">Cell division protein that is part of the divisome complex and is recruited early to the Z-ring. Probably stimulates Z-ring formation, perhaps through the cross-linking of FtsZ protofilaments. Its function overlaps with FtsA.</text>
</comment>
<dbReference type="Gene3D" id="3.30.110.150">
    <property type="entry name" value="SepF-like protein"/>
    <property type="match status" value="1"/>
</dbReference>
<evidence type="ECO:0000313" key="6">
    <source>
        <dbReference type="EMBL" id="QGT49809.1"/>
    </source>
</evidence>
<dbReference type="PANTHER" id="PTHR35798">
    <property type="entry name" value="CELL DIVISION PROTEIN SEPF"/>
    <property type="match status" value="1"/>
</dbReference>
<dbReference type="InterPro" id="IPR038594">
    <property type="entry name" value="SepF-like_sf"/>
</dbReference>